<dbReference type="InterPro" id="IPR036390">
    <property type="entry name" value="WH_DNA-bd_sf"/>
</dbReference>
<dbReference type="AlphaFoldDB" id="A0A6H9Y9T8"/>
<evidence type="ECO:0000259" key="1">
    <source>
        <dbReference type="PROSITE" id="PS50043"/>
    </source>
</evidence>
<dbReference type="EMBL" id="WBMT01000030">
    <property type="protein sequence ID" value="KAB2340341.1"/>
    <property type="molecule type" value="Genomic_DNA"/>
</dbReference>
<dbReference type="Gene3D" id="1.10.10.10">
    <property type="entry name" value="Winged helix-like DNA-binding domain superfamily/Winged helix DNA-binding domain"/>
    <property type="match status" value="2"/>
</dbReference>
<gene>
    <name evidence="2" type="ORF">F8566_44935</name>
</gene>
<accession>A0A6H9Y9T8</accession>
<dbReference type="GO" id="GO:0003677">
    <property type="term" value="F:DNA binding"/>
    <property type="evidence" value="ECO:0007669"/>
    <property type="project" value="InterPro"/>
</dbReference>
<dbReference type="Pfam" id="PF00196">
    <property type="entry name" value="GerE"/>
    <property type="match status" value="1"/>
</dbReference>
<dbReference type="SMART" id="SM00421">
    <property type="entry name" value="HTH_LUXR"/>
    <property type="match status" value="1"/>
</dbReference>
<comment type="caution">
    <text evidence="2">The sequence shown here is derived from an EMBL/GenBank/DDBJ whole genome shotgun (WGS) entry which is preliminary data.</text>
</comment>
<dbReference type="OrthoDB" id="3728246at2"/>
<dbReference type="PROSITE" id="PS50043">
    <property type="entry name" value="HTH_LUXR_2"/>
    <property type="match status" value="1"/>
</dbReference>
<sequence>MLEALGIDEVTESVYLALLKHPDAGVMATAERLGITEKAVRKALDRLTELSLLRRSAEEPGTLLPVSPVVGLNMLLARNQEDLTLRHRQIEQAKTVVEAISAEYDAMQEFDTGAVKKLDGIEAVRARLEELAHSAQDDCLSFVAGPQQEDALEASRPLDRLALERGVRIRIVYQESFRNHPVTLRYVRWLTMLGGEARTVPTLPLPLVIVDREVALVPLDAADVRLGALEVRSGGLVGALCSLFEYIWISSIPFGDELVKDDIGLAPQERAILRLLANGQTDDSVARELGLSVRTVRRQVSSLMTKLGARSRFQAGVLAAERDWL</sequence>
<dbReference type="PANTHER" id="PTHR34293">
    <property type="entry name" value="HTH-TYPE TRANSCRIPTIONAL REGULATOR TRMBL2"/>
    <property type="match status" value="1"/>
</dbReference>
<name>A0A6H9Y9T8_9ACTN</name>
<dbReference type="InterPro" id="IPR051797">
    <property type="entry name" value="TrmB-like"/>
</dbReference>
<dbReference type="PANTHER" id="PTHR34293:SF1">
    <property type="entry name" value="HTH-TYPE TRANSCRIPTIONAL REGULATOR TRMBL2"/>
    <property type="match status" value="1"/>
</dbReference>
<dbReference type="SUPFAM" id="SSF46894">
    <property type="entry name" value="C-terminal effector domain of the bipartite response regulators"/>
    <property type="match status" value="1"/>
</dbReference>
<dbReference type="GO" id="GO:0006355">
    <property type="term" value="P:regulation of DNA-templated transcription"/>
    <property type="evidence" value="ECO:0007669"/>
    <property type="project" value="InterPro"/>
</dbReference>
<organism evidence="2 3">
    <name type="scientific">Actinomadura rudentiformis</name>
    <dbReference type="NCBI Taxonomy" id="359158"/>
    <lineage>
        <taxon>Bacteria</taxon>
        <taxon>Bacillati</taxon>
        <taxon>Actinomycetota</taxon>
        <taxon>Actinomycetes</taxon>
        <taxon>Streptosporangiales</taxon>
        <taxon>Thermomonosporaceae</taxon>
        <taxon>Actinomadura</taxon>
    </lineage>
</organism>
<dbReference type="SUPFAM" id="SSF46785">
    <property type="entry name" value="Winged helix' DNA-binding domain"/>
    <property type="match status" value="1"/>
</dbReference>
<dbReference type="InterPro" id="IPR000792">
    <property type="entry name" value="Tscrpt_reg_LuxR_C"/>
</dbReference>
<evidence type="ECO:0000313" key="3">
    <source>
        <dbReference type="Proteomes" id="UP000468735"/>
    </source>
</evidence>
<evidence type="ECO:0000313" key="2">
    <source>
        <dbReference type="EMBL" id="KAB2340341.1"/>
    </source>
</evidence>
<dbReference type="PRINTS" id="PR00038">
    <property type="entry name" value="HTHLUXR"/>
</dbReference>
<protein>
    <recommendedName>
        <fullName evidence="1">HTH luxR-type domain-containing protein</fullName>
    </recommendedName>
</protein>
<keyword evidence="3" id="KW-1185">Reference proteome</keyword>
<proteinExistence type="predicted"/>
<dbReference type="Proteomes" id="UP000468735">
    <property type="component" value="Unassembled WGS sequence"/>
</dbReference>
<dbReference type="InterPro" id="IPR016032">
    <property type="entry name" value="Sig_transdc_resp-reg_C-effctor"/>
</dbReference>
<dbReference type="CDD" id="cd06170">
    <property type="entry name" value="LuxR_C_like"/>
    <property type="match status" value="1"/>
</dbReference>
<feature type="domain" description="HTH luxR-type" evidence="1">
    <location>
        <begin position="258"/>
        <end position="323"/>
    </location>
</feature>
<reference evidence="2 3" key="1">
    <citation type="submission" date="2019-09" db="EMBL/GenBank/DDBJ databases">
        <title>Actinomadura physcomitrii sp. nov., a novel actinomycete isolated from moss [Physcomitrium sphaericum (Ludw) Fuernr].</title>
        <authorList>
            <person name="Zhuang X."/>
            <person name="Liu C."/>
        </authorList>
    </citation>
    <scope>NUCLEOTIDE SEQUENCE [LARGE SCALE GENOMIC DNA]</scope>
    <source>
        <strain evidence="2 3">HMC1</strain>
    </source>
</reference>
<dbReference type="InterPro" id="IPR036388">
    <property type="entry name" value="WH-like_DNA-bd_sf"/>
</dbReference>